<organism evidence="4 5">
    <name type="scientific">Mycena citricolor</name>
    <dbReference type="NCBI Taxonomy" id="2018698"/>
    <lineage>
        <taxon>Eukaryota</taxon>
        <taxon>Fungi</taxon>
        <taxon>Dikarya</taxon>
        <taxon>Basidiomycota</taxon>
        <taxon>Agaricomycotina</taxon>
        <taxon>Agaricomycetes</taxon>
        <taxon>Agaricomycetidae</taxon>
        <taxon>Agaricales</taxon>
        <taxon>Marasmiineae</taxon>
        <taxon>Mycenaceae</taxon>
        <taxon>Mycena</taxon>
    </lineage>
</organism>
<keyword evidence="5" id="KW-1185">Reference proteome</keyword>
<evidence type="ECO:0000256" key="2">
    <source>
        <dbReference type="SAM" id="Phobius"/>
    </source>
</evidence>
<sequence>MNAMDELAASYTSKPPWRVLTTYSDQSIQVGETWAEELKKLPLEEPVSSKRRLDNILSHVKRGGWTLGSFLAYLFTYPDRKAGGRSARHAQMVSGFLRGAAFEGATADEVVELMYSSRDAAPREIRQSATPSKDKKRPDATNMARHRLSEWAITKVEGFVSTAAQDLSGKDSPFRRVSEEIDLDFIDNFSLATTIASLESGGAVILRLLAATALDNRTRRSTTYAEHFSRESEAGSGENRRDPYVIIVIVFLMLLYARNIRFSFLRKMFGIWLFANNASASIFAVLSRIGLSSSYTTILDTLRSLSRSTQKAIRIKAQQRAFLLIYDNINRMRRVIDPDLGQHDVMQSGAASMLIELVPCNVQTAFDPAPLREAREAGLRRRLTTDVLMNRLNMEELNALIALHCLTFLIAEAPVLHGHQAQINLRFRTSHAQHRMPDEHVTVMHPLATSSHNEGTTQGNRDVLDDLILRQLGMDKTEVDSLLVIVGGDQSTVEKIRTLQRFLDDCPHGYSRYGWVLPLIQLWHMGWADLERILSTHWGQTYTSAETGDMSSYYFINTILKRKIKNIKRPDYYPTQNFIFDTLRAEVIDCWKVLLRTDNLSAHFAVGSFNFEDLFRLSQQLTHTYFSVESSEKARFGWKEHSFEVGDRWTPQSVGNLSVLDETGDAVLANTIIRMRDSMLHYEFQHAVSDGDIGRAMNVMAVWTFTFTGSGKNKYSNELLEIACNFEYEYSHDLRNVILDNWLCTFTPHRGGYFPMDQLQEHNIRLLKKAAERGDASFGGRFYQDVVSYNIQAFGKANDMMKSALGLRKTGGKHKRQKKEAALKELTRAMAERQLHKFRPGRDYGYKTQDDFEAGFLKLEGGKVRDFVQRTMAEATDLHENEDDRVDWAQEMDCRVPLPNVVINGMLHCTGYDSSDTDSESDLDIVMN</sequence>
<dbReference type="AlphaFoldDB" id="A0AAD2JVM4"/>
<feature type="domain" description="DUF6589" evidence="3">
    <location>
        <begin position="380"/>
        <end position="814"/>
    </location>
</feature>
<keyword evidence="2" id="KW-0812">Transmembrane</keyword>
<feature type="compositionally biased region" description="Basic and acidic residues" evidence="1">
    <location>
        <begin position="122"/>
        <end position="139"/>
    </location>
</feature>
<keyword evidence="2" id="KW-1133">Transmembrane helix</keyword>
<comment type="caution">
    <text evidence="4">The sequence shown here is derived from an EMBL/GenBank/DDBJ whole genome shotgun (WGS) entry which is preliminary data.</text>
</comment>
<dbReference type="Pfam" id="PF20231">
    <property type="entry name" value="DUF6589"/>
    <property type="match status" value="1"/>
</dbReference>
<dbReference type="EMBL" id="CAVNYO010000053">
    <property type="protein sequence ID" value="CAK5264342.1"/>
    <property type="molecule type" value="Genomic_DNA"/>
</dbReference>
<evidence type="ECO:0000313" key="5">
    <source>
        <dbReference type="Proteomes" id="UP001295794"/>
    </source>
</evidence>
<dbReference type="Proteomes" id="UP001295794">
    <property type="component" value="Unassembled WGS sequence"/>
</dbReference>
<accession>A0AAD2JVM4</accession>
<keyword evidence="2" id="KW-0472">Membrane</keyword>
<feature type="transmembrane region" description="Helical" evidence="2">
    <location>
        <begin position="269"/>
        <end position="291"/>
    </location>
</feature>
<feature type="transmembrane region" description="Helical" evidence="2">
    <location>
        <begin position="241"/>
        <end position="257"/>
    </location>
</feature>
<protein>
    <recommendedName>
        <fullName evidence="3">DUF6589 domain-containing protein</fullName>
    </recommendedName>
</protein>
<proteinExistence type="predicted"/>
<name>A0AAD2JVM4_9AGAR</name>
<reference evidence="4" key="1">
    <citation type="submission" date="2023-11" db="EMBL/GenBank/DDBJ databases">
        <authorList>
            <person name="De Vega J J."/>
            <person name="De Vega J J."/>
        </authorList>
    </citation>
    <scope>NUCLEOTIDE SEQUENCE</scope>
</reference>
<evidence type="ECO:0000256" key="1">
    <source>
        <dbReference type="SAM" id="MobiDB-lite"/>
    </source>
</evidence>
<evidence type="ECO:0000259" key="3">
    <source>
        <dbReference type="Pfam" id="PF20231"/>
    </source>
</evidence>
<gene>
    <name evidence="4" type="ORF">MYCIT1_LOCUS4422</name>
</gene>
<feature type="region of interest" description="Disordered" evidence="1">
    <location>
        <begin position="122"/>
        <end position="143"/>
    </location>
</feature>
<evidence type="ECO:0000313" key="4">
    <source>
        <dbReference type="EMBL" id="CAK5264342.1"/>
    </source>
</evidence>
<dbReference type="InterPro" id="IPR046496">
    <property type="entry name" value="DUF6589"/>
</dbReference>